<organism evidence="2 3">
    <name type="scientific">Micromonospora yangpuensis</name>
    <dbReference type="NCBI Taxonomy" id="683228"/>
    <lineage>
        <taxon>Bacteria</taxon>
        <taxon>Bacillati</taxon>
        <taxon>Actinomycetota</taxon>
        <taxon>Actinomycetes</taxon>
        <taxon>Micromonosporales</taxon>
        <taxon>Micromonosporaceae</taxon>
        <taxon>Micromonospora</taxon>
    </lineage>
</organism>
<feature type="signal peptide" evidence="1">
    <location>
        <begin position="1"/>
        <end position="30"/>
    </location>
</feature>
<proteinExistence type="predicted"/>
<name>A0A1C6VFK0_9ACTN</name>
<accession>A0A1C6VFK0</accession>
<sequence>MKRVKFVTSMVGALAAGLFAVVAIGSPAQAIPPGSGWIFDSHWAKQSHCRELGQAYVDAGVVARYVCEHDSPGYILWVNKS</sequence>
<keyword evidence="3" id="KW-1185">Reference proteome</keyword>
<reference evidence="2 3" key="1">
    <citation type="submission" date="2016-06" db="EMBL/GenBank/DDBJ databases">
        <authorList>
            <person name="Kjaerup R.B."/>
            <person name="Dalgaard T.S."/>
            <person name="Juul-Madsen H.R."/>
        </authorList>
    </citation>
    <scope>NUCLEOTIDE SEQUENCE [LARGE SCALE GENOMIC DNA]</scope>
    <source>
        <strain evidence="2 3">DSM 45577</strain>
    </source>
</reference>
<evidence type="ECO:0000256" key="1">
    <source>
        <dbReference type="SAM" id="SignalP"/>
    </source>
</evidence>
<evidence type="ECO:0000313" key="3">
    <source>
        <dbReference type="Proteomes" id="UP000198937"/>
    </source>
</evidence>
<dbReference type="EMBL" id="FMIA01000002">
    <property type="protein sequence ID" value="SCL65121.1"/>
    <property type="molecule type" value="Genomic_DNA"/>
</dbReference>
<keyword evidence="1" id="KW-0732">Signal</keyword>
<dbReference type="Proteomes" id="UP000198937">
    <property type="component" value="Unassembled WGS sequence"/>
</dbReference>
<evidence type="ECO:0000313" key="2">
    <source>
        <dbReference type="EMBL" id="SCL65121.1"/>
    </source>
</evidence>
<evidence type="ECO:0008006" key="4">
    <source>
        <dbReference type="Google" id="ProtNLM"/>
    </source>
</evidence>
<protein>
    <recommendedName>
        <fullName evidence="4">Secreted protein</fullName>
    </recommendedName>
</protein>
<dbReference type="AlphaFoldDB" id="A0A1C6VFK0"/>
<feature type="chain" id="PRO_5008748752" description="Secreted protein" evidence="1">
    <location>
        <begin position="31"/>
        <end position="81"/>
    </location>
</feature>
<gene>
    <name evidence="2" type="ORF">GA0070617_5663</name>
</gene>